<protein>
    <submittedName>
        <fullName evidence="2">Uncharacterized protein</fullName>
    </submittedName>
</protein>
<dbReference type="AlphaFoldDB" id="A0A6M3JZM5"/>
<keyword evidence="1" id="KW-0472">Membrane</keyword>
<organism evidence="2">
    <name type="scientific">viral metagenome</name>
    <dbReference type="NCBI Taxonomy" id="1070528"/>
    <lineage>
        <taxon>unclassified sequences</taxon>
        <taxon>metagenomes</taxon>
        <taxon>organismal metagenomes</taxon>
    </lineage>
</organism>
<sequence>MTGGETLIGVGAVAGINIIIAAYGYGKITEKVRRIEVFLNGEFKQMKKDTLRNRERIIRLETLGKAHNPFDEQNEDNVG</sequence>
<name>A0A6M3JZM5_9ZZZZ</name>
<accession>A0A6M3JZM5</accession>
<keyword evidence="1" id="KW-1133">Transmembrane helix</keyword>
<evidence type="ECO:0000256" key="1">
    <source>
        <dbReference type="SAM" id="Phobius"/>
    </source>
</evidence>
<keyword evidence="1" id="KW-0812">Transmembrane</keyword>
<evidence type="ECO:0000313" key="2">
    <source>
        <dbReference type="EMBL" id="QJA74157.1"/>
    </source>
</evidence>
<gene>
    <name evidence="2" type="ORF">MM415A02089_0006</name>
</gene>
<reference evidence="2" key="1">
    <citation type="submission" date="2020-03" db="EMBL/GenBank/DDBJ databases">
        <title>The deep terrestrial virosphere.</title>
        <authorList>
            <person name="Holmfeldt K."/>
            <person name="Nilsson E."/>
            <person name="Simone D."/>
            <person name="Lopez-Fernandez M."/>
            <person name="Wu X."/>
            <person name="de Brujin I."/>
            <person name="Lundin D."/>
            <person name="Andersson A."/>
            <person name="Bertilsson S."/>
            <person name="Dopson M."/>
        </authorList>
    </citation>
    <scope>NUCLEOTIDE SEQUENCE</scope>
    <source>
        <strain evidence="2">MM415A02089</strain>
    </source>
</reference>
<proteinExistence type="predicted"/>
<feature type="transmembrane region" description="Helical" evidence="1">
    <location>
        <begin position="6"/>
        <end position="25"/>
    </location>
</feature>
<dbReference type="EMBL" id="MT142078">
    <property type="protein sequence ID" value="QJA74157.1"/>
    <property type="molecule type" value="Genomic_DNA"/>
</dbReference>